<dbReference type="SMART" id="SM00418">
    <property type="entry name" value="HTH_ARSR"/>
    <property type="match status" value="1"/>
</dbReference>
<protein>
    <submittedName>
        <fullName evidence="5">Biofilm growth-associated repressor</fullName>
    </submittedName>
</protein>
<dbReference type="InterPro" id="IPR036390">
    <property type="entry name" value="WH_DNA-bd_sf"/>
</dbReference>
<proteinExistence type="predicted"/>
<evidence type="ECO:0000256" key="1">
    <source>
        <dbReference type="ARBA" id="ARBA00023015"/>
    </source>
</evidence>
<evidence type="ECO:0000256" key="3">
    <source>
        <dbReference type="ARBA" id="ARBA00023163"/>
    </source>
</evidence>
<dbReference type="OrthoDB" id="9790747at2"/>
<accession>A0A0P1F925</accession>
<dbReference type="AlphaFoldDB" id="A0A0P1F925"/>
<dbReference type="SUPFAM" id="SSF46785">
    <property type="entry name" value="Winged helix' DNA-binding domain"/>
    <property type="match status" value="1"/>
</dbReference>
<dbReference type="PANTHER" id="PTHR33154:SF32">
    <property type="entry name" value="TRANSCRIPTIONAL REGULATORY PROTEIN"/>
    <property type="match status" value="1"/>
</dbReference>
<dbReference type="Pfam" id="PF12840">
    <property type="entry name" value="HTH_20"/>
    <property type="match status" value="1"/>
</dbReference>
<dbReference type="STRING" id="321267.SHM7688_00606"/>
<keyword evidence="2" id="KW-0238">DNA-binding</keyword>
<dbReference type="Proteomes" id="UP000054823">
    <property type="component" value="Unassembled WGS sequence"/>
</dbReference>
<evidence type="ECO:0000256" key="2">
    <source>
        <dbReference type="ARBA" id="ARBA00023125"/>
    </source>
</evidence>
<sequence length="115" mass="13121">MNTYSDQDFESMAQALSALSHDNRLRIVHWLAKPEQHFPPQVDGDLVSDGVCVGFITEKIGLKQPTVTNHMKVLQEAGLVKSKRIKNWVFYKLQEDRLRHLLESVHVLTGSKHST</sequence>
<dbReference type="InterPro" id="IPR001845">
    <property type="entry name" value="HTH_ArsR_DNA-bd_dom"/>
</dbReference>
<keyword evidence="3" id="KW-0804">Transcription</keyword>
<evidence type="ECO:0000313" key="5">
    <source>
        <dbReference type="EMBL" id="CUH51173.1"/>
    </source>
</evidence>
<reference evidence="5 6" key="1">
    <citation type="submission" date="2015-09" db="EMBL/GenBank/DDBJ databases">
        <authorList>
            <consortium name="Swine Surveillance"/>
        </authorList>
    </citation>
    <scope>NUCLEOTIDE SEQUENCE [LARGE SCALE GENOMIC DNA]</scope>
    <source>
        <strain evidence="5 6">CECT 7688</strain>
    </source>
</reference>
<dbReference type="GO" id="GO:0003700">
    <property type="term" value="F:DNA-binding transcription factor activity"/>
    <property type="evidence" value="ECO:0007669"/>
    <property type="project" value="InterPro"/>
</dbReference>
<dbReference type="CDD" id="cd00090">
    <property type="entry name" value="HTH_ARSR"/>
    <property type="match status" value="1"/>
</dbReference>
<dbReference type="InterPro" id="IPR036388">
    <property type="entry name" value="WH-like_DNA-bd_sf"/>
</dbReference>
<dbReference type="EMBL" id="CYPW01000006">
    <property type="protein sequence ID" value="CUH51173.1"/>
    <property type="molecule type" value="Genomic_DNA"/>
</dbReference>
<gene>
    <name evidence="5" type="primary">bigR_1</name>
    <name evidence="5" type="ORF">SHM7688_00606</name>
</gene>
<feature type="domain" description="HTH arsR-type" evidence="4">
    <location>
        <begin position="4"/>
        <end position="113"/>
    </location>
</feature>
<keyword evidence="6" id="KW-1185">Reference proteome</keyword>
<dbReference type="RefSeq" id="WP_083498887.1">
    <property type="nucleotide sequence ID" value="NZ_CYPW01000006.1"/>
</dbReference>
<dbReference type="Gene3D" id="1.10.10.10">
    <property type="entry name" value="Winged helix-like DNA-binding domain superfamily/Winged helix DNA-binding domain"/>
    <property type="match status" value="1"/>
</dbReference>
<evidence type="ECO:0000313" key="6">
    <source>
        <dbReference type="Proteomes" id="UP000054823"/>
    </source>
</evidence>
<dbReference type="PANTHER" id="PTHR33154">
    <property type="entry name" value="TRANSCRIPTIONAL REGULATOR, ARSR FAMILY"/>
    <property type="match status" value="1"/>
</dbReference>
<name>A0A0P1F925_9RHOB</name>
<organism evidence="5 6">
    <name type="scientific">Shimia marina</name>
    <dbReference type="NCBI Taxonomy" id="321267"/>
    <lineage>
        <taxon>Bacteria</taxon>
        <taxon>Pseudomonadati</taxon>
        <taxon>Pseudomonadota</taxon>
        <taxon>Alphaproteobacteria</taxon>
        <taxon>Rhodobacterales</taxon>
        <taxon>Roseobacteraceae</taxon>
    </lineage>
</organism>
<dbReference type="InterPro" id="IPR051081">
    <property type="entry name" value="HTH_MetalResp_TranReg"/>
</dbReference>
<evidence type="ECO:0000259" key="4">
    <source>
        <dbReference type="PROSITE" id="PS50987"/>
    </source>
</evidence>
<keyword evidence="1" id="KW-0805">Transcription regulation</keyword>
<dbReference type="GO" id="GO:0003677">
    <property type="term" value="F:DNA binding"/>
    <property type="evidence" value="ECO:0007669"/>
    <property type="project" value="UniProtKB-KW"/>
</dbReference>
<dbReference type="InterPro" id="IPR011991">
    <property type="entry name" value="ArsR-like_HTH"/>
</dbReference>
<dbReference type="PROSITE" id="PS50987">
    <property type="entry name" value="HTH_ARSR_2"/>
    <property type="match status" value="1"/>
</dbReference>